<dbReference type="InterPro" id="IPR058637">
    <property type="entry name" value="YknX-like_C"/>
</dbReference>
<dbReference type="EMBL" id="CP021416">
    <property type="protein sequence ID" value="ARU48215.1"/>
    <property type="molecule type" value="Genomic_DNA"/>
</dbReference>
<feature type="signal peptide" evidence="2">
    <location>
        <begin position="1"/>
        <end position="23"/>
    </location>
</feature>
<evidence type="ECO:0000259" key="5">
    <source>
        <dbReference type="Pfam" id="PF25989"/>
    </source>
</evidence>
<dbReference type="SUPFAM" id="SSF111369">
    <property type="entry name" value="HlyD-like secretion proteins"/>
    <property type="match status" value="1"/>
</dbReference>
<evidence type="ECO:0000256" key="2">
    <source>
        <dbReference type="SAM" id="SignalP"/>
    </source>
</evidence>
<dbReference type="GO" id="GO:0022857">
    <property type="term" value="F:transmembrane transporter activity"/>
    <property type="evidence" value="ECO:0007669"/>
    <property type="project" value="InterPro"/>
</dbReference>
<feature type="domain" description="Multidrug resistance protein MdtA-like barrel-sandwich hybrid" evidence="3">
    <location>
        <begin position="58"/>
        <end position="197"/>
    </location>
</feature>
<keyword evidence="2" id="KW-0732">Signal</keyword>
<protein>
    <submittedName>
        <fullName evidence="6">Multidrug resistance protein MdtE</fullName>
    </submittedName>
</protein>
<evidence type="ECO:0000313" key="6">
    <source>
        <dbReference type="EMBL" id="ARU48215.1"/>
    </source>
</evidence>
<dbReference type="Gene3D" id="1.10.287.470">
    <property type="entry name" value="Helix hairpin bin"/>
    <property type="match status" value="1"/>
</dbReference>
<dbReference type="AlphaFoldDB" id="A0A1Y0HLJ3"/>
<dbReference type="Gene3D" id="2.40.30.170">
    <property type="match status" value="1"/>
</dbReference>
<feature type="domain" description="Multidrug resistance protein MdtA-like beta-barrel" evidence="4">
    <location>
        <begin position="202"/>
        <end position="288"/>
    </location>
</feature>
<dbReference type="InterPro" id="IPR006143">
    <property type="entry name" value="RND_pump_MFP"/>
</dbReference>
<dbReference type="InterPro" id="IPR058626">
    <property type="entry name" value="MdtA-like_b-barrel"/>
</dbReference>
<dbReference type="NCBIfam" id="TIGR01730">
    <property type="entry name" value="RND_mfp"/>
    <property type="match status" value="1"/>
</dbReference>
<organism evidence="6 7">
    <name type="scientific">Sulfurospirillum diekertiae</name>
    <dbReference type="NCBI Taxonomy" id="1854492"/>
    <lineage>
        <taxon>Bacteria</taxon>
        <taxon>Pseudomonadati</taxon>
        <taxon>Campylobacterota</taxon>
        <taxon>Epsilonproteobacteria</taxon>
        <taxon>Campylobacterales</taxon>
        <taxon>Sulfurospirillaceae</taxon>
        <taxon>Sulfurospirillum</taxon>
    </lineage>
</organism>
<dbReference type="Pfam" id="PF25989">
    <property type="entry name" value="YknX_C"/>
    <property type="match status" value="1"/>
</dbReference>
<evidence type="ECO:0000313" key="7">
    <source>
        <dbReference type="Proteomes" id="UP000196005"/>
    </source>
</evidence>
<dbReference type="KEGG" id="suls:Sdiek1_1049"/>
<dbReference type="Gene3D" id="2.40.420.20">
    <property type="match status" value="1"/>
</dbReference>
<evidence type="ECO:0000259" key="3">
    <source>
        <dbReference type="Pfam" id="PF25917"/>
    </source>
</evidence>
<dbReference type="GO" id="GO:0046677">
    <property type="term" value="P:response to antibiotic"/>
    <property type="evidence" value="ECO:0007669"/>
    <property type="project" value="TreeGrafter"/>
</dbReference>
<dbReference type="Pfam" id="PF25917">
    <property type="entry name" value="BSH_RND"/>
    <property type="match status" value="1"/>
</dbReference>
<dbReference type="RefSeq" id="WP_161491993.1">
    <property type="nucleotide sequence ID" value="NZ_CP021416.1"/>
</dbReference>
<dbReference type="Pfam" id="PF25944">
    <property type="entry name" value="Beta-barrel_RND"/>
    <property type="match status" value="1"/>
</dbReference>
<gene>
    <name evidence="6" type="ORF">Sdiek1_1049</name>
</gene>
<name>A0A1Y0HLJ3_9BACT</name>
<feature type="chain" id="PRO_5012982476" evidence="2">
    <location>
        <begin position="24"/>
        <end position="373"/>
    </location>
</feature>
<dbReference type="GO" id="GO:0005886">
    <property type="term" value="C:plasma membrane"/>
    <property type="evidence" value="ECO:0007669"/>
    <property type="project" value="TreeGrafter"/>
</dbReference>
<dbReference type="Gene3D" id="2.40.50.100">
    <property type="match status" value="1"/>
</dbReference>
<dbReference type="PANTHER" id="PTHR30158">
    <property type="entry name" value="ACRA/E-RELATED COMPONENT OF DRUG EFFLUX TRANSPORTER"/>
    <property type="match status" value="1"/>
</dbReference>
<sequence length="373" mass="40875">MFLLSKKLFFYVLLAFSSSFVSANEMQKSTSVDIFKVGAPQEEAITLNYPAKTLSSQTTTLKARANGLLLEKKFMEGDFVKKGDVLYKIEPESYIAAQKLAKANVASLDIQVQKTSKEWSRVKSLFDKGASSEQDRDTAYWAYESAKSALESAKASLDIAVINLDRTTIKAPMSGITGAKLIDVSALVSEGTALVEITQIDPLHVEFSIPNIDLIKEKYNIKNGKWSNPTDGKLKATLTVGKLNYKEIGVVDFIDNTINAKTGSLRARATFKNSTKELLPNQFVTISLTGLVRNNVVQIPQKALVQNPLGTNVYIIEDDKAVLKNVVVGEISNGNAIIESGLKEGDKLIVNNLLKIKQNAPVKIDKIINQEGK</sequence>
<keyword evidence="7" id="KW-1185">Reference proteome</keyword>
<reference evidence="7" key="1">
    <citation type="submission" date="2017-05" db="EMBL/GenBank/DDBJ databases">
        <title>Dechlorination kinetics govern the competition between two new strains of the genus Sulfurospirillum.</title>
        <authorList>
            <person name="Buttet G.F."/>
            <person name="Murray A.M."/>
            <person name="Goris T."/>
            <person name="Burion M."/>
            <person name="Lin B."/>
            <person name="Rolle M."/>
            <person name="Maillard J."/>
        </authorList>
    </citation>
    <scope>NUCLEOTIDE SEQUENCE [LARGE SCALE GENOMIC DNA]</scope>
    <source>
        <strain evidence="7">SL2-1</strain>
    </source>
</reference>
<evidence type="ECO:0000259" key="4">
    <source>
        <dbReference type="Pfam" id="PF25944"/>
    </source>
</evidence>
<proteinExistence type="inferred from homology"/>
<comment type="similarity">
    <text evidence="1">Belongs to the membrane fusion protein (MFP) (TC 8.A.1) family.</text>
</comment>
<dbReference type="InterPro" id="IPR058625">
    <property type="entry name" value="MdtA-like_BSH"/>
</dbReference>
<dbReference type="GO" id="GO:0030313">
    <property type="term" value="C:cell envelope"/>
    <property type="evidence" value="ECO:0007669"/>
    <property type="project" value="UniProtKB-SubCell"/>
</dbReference>
<evidence type="ECO:0000256" key="1">
    <source>
        <dbReference type="ARBA" id="ARBA00009477"/>
    </source>
</evidence>
<accession>A0A1Y0HLJ3</accession>
<feature type="domain" description="YknX-like C-terminal permuted SH3-like" evidence="5">
    <location>
        <begin position="296"/>
        <end position="363"/>
    </location>
</feature>
<dbReference type="Proteomes" id="UP000196005">
    <property type="component" value="Chromosome"/>
</dbReference>
<dbReference type="PANTHER" id="PTHR30158:SF3">
    <property type="entry name" value="MULTIDRUG EFFLUX PUMP SUBUNIT ACRA-RELATED"/>
    <property type="match status" value="1"/>
</dbReference>